<evidence type="ECO:0000256" key="2">
    <source>
        <dbReference type="ARBA" id="ARBA00023125"/>
    </source>
</evidence>
<dbReference type="Gene3D" id="1.10.10.60">
    <property type="entry name" value="Homeodomain-like"/>
    <property type="match status" value="1"/>
</dbReference>
<dbReference type="Pfam" id="PF12833">
    <property type="entry name" value="HTH_18"/>
    <property type="match status" value="1"/>
</dbReference>
<dbReference type="InterPro" id="IPR050204">
    <property type="entry name" value="AraC_XylS_family_regulators"/>
</dbReference>
<evidence type="ECO:0000256" key="1">
    <source>
        <dbReference type="ARBA" id="ARBA00023015"/>
    </source>
</evidence>
<feature type="domain" description="HTH araC/xylS-type" evidence="4">
    <location>
        <begin position="145"/>
        <end position="246"/>
    </location>
</feature>
<proteinExistence type="predicted"/>
<dbReference type="RefSeq" id="WP_378615131.1">
    <property type="nucleotide sequence ID" value="NZ_JBHSAX010000019.1"/>
</dbReference>
<dbReference type="PANTHER" id="PTHR46796">
    <property type="entry name" value="HTH-TYPE TRANSCRIPTIONAL ACTIVATOR RHAS-RELATED"/>
    <property type="match status" value="1"/>
</dbReference>
<dbReference type="SMART" id="SM00342">
    <property type="entry name" value="HTH_ARAC"/>
    <property type="match status" value="1"/>
</dbReference>
<evidence type="ECO:0000313" key="5">
    <source>
        <dbReference type="EMBL" id="MFC3965385.1"/>
    </source>
</evidence>
<dbReference type="Pfam" id="PF20240">
    <property type="entry name" value="DUF6597"/>
    <property type="match status" value="1"/>
</dbReference>
<keyword evidence="3" id="KW-0804">Transcription</keyword>
<sequence>MRDARELGGAWRRFQRHRTAAPSPELAGYIEHYWTVHWDYAEPYRQLITALPRVHLTISSQVGATVRGVARGHRCQTLTGRGRVFGVAFRPGAFRPILGAPVSGLTDRVVDAVAVFGAEPPVCPEVAAIEEFLHPRLPEPGPAGRAAVEAVALIAARPDLTRVDQLATELGSPVRTLQRLFAEHVGVSPKWVLRRYRVHEVARRLEAGAEIDWPVLAADLGYADQAHFVRDFTRLMGEPPTRFAARYPDRSERFPAR</sequence>
<gene>
    <name evidence="5" type="ORF">ACFO0B_25630</name>
</gene>
<dbReference type="PANTHER" id="PTHR46796:SF15">
    <property type="entry name" value="BLL1074 PROTEIN"/>
    <property type="match status" value="1"/>
</dbReference>
<comment type="caution">
    <text evidence="5">The sequence shown here is derived from an EMBL/GenBank/DDBJ whole genome shotgun (WGS) entry which is preliminary data.</text>
</comment>
<organism evidence="5 6">
    <name type="scientific">Nocardia jiangsuensis</name>
    <dbReference type="NCBI Taxonomy" id="1691563"/>
    <lineage>
        <taxon>Bacteria</taxon>
        <taxon>Bacillati</taxon>
        <taxon>Actinomycetota</taxon>
        <taxon>Actinomycetes</taxon>
        <taxon>Mycobacteriales</taxon>
        <taxon>Nocardiaceae</taxon>
        <taxon>Nocardia</taxon>
    </lineage>
</organism>
<keyword evidence="2" id="KW-0238">DNA-binding</keyword>
<accession>A0ABV8DZ13</accession>
<dbReference type="InterPro" id="IPR046532">
    <property type="entry name" value="DUF6597"/>
</dbReference>
<keyword evidence="1" id="KW-0805">Transcription regulation</keyword>
<name>A0ABV8DZ13_9NOCA</name>
<dbReference type="PROSITE" id="PS01124">
    <property type="entry name" value="HTH_ARAC_FAMILY_2"/>
    <property type="match status" value="1"/>
</dbReference>
<evidence type="ECO:0000259" key="4">
    <source>
        <dbReference type="PROSITE" id="PS01124"/>
    </source>
</evidence>
<dbReference type="InterPro" id="IPR009057">
    <property type="entry name" value="Homeodomain-like_sf"/>
</dbReference>
<reference evidence="6" key="1">
    <citation type="journal article" date="2019" name="Int. J. Syst. Evol. Microbiol.">
        <title>The Global Catalogue of Microorganisms (GCM) 10K type strain sequencing project: providing services to taxonomists for standard genome sequencing and annotation.</title>
        <authorList>
            <consortium name="The Broad Institute Genomics Platform"/>
            <consortium name="The Broad Institute Genome Sequencing Center for Infectious Disease"/>
            <person name="Wu L."/>
            <person name="Ma J."/>
        </authorList>
    </citation>
    <scope>NUCLEOTIDE SEQUENCE [LARGE SCALE GENOMIC DNA]</scope>
    <source>
        <strain evidence="6">CGMCC 4.7330</strain>
    </source>
</reference>
<evidence type="ECO:0000313" key="6">
    <source>
        <dbReference type="Proteomes" id="UP001595696"/>
    </source>
</evidence>
<dbReference type="InterPro" id="IPR018060">
    <property type="entry name" value="HTH_AraC"/>
</dbReference>
<evidence type="ECO:0000256" key="3">
    <source>
        <dbReference type="ARBA" id="ARBA00023163"/>
    </source>
</evidence>
<dbReference type="Proteomes" id="UP001595696">
    <property type="component" value="Unassembled WGS sequence"/>
</dbReference>
<keyword evidence="6" id="KW-1185">Reference proteome</keyword>
<dbReference type="EMBL" id="JBHSAX010000019">
    <property type="protein sequence ID" value="MFC3965385.1"/>
    <property type="molecule type" value="Genomic_DNA"/>
</dbReference>
<protein>
    <submittedName>
        <fullName evidence="5">DUF6597 domain-containing transcriptional factor</fullName>
    </submittedName>
</protein>
<dbReference type="SUPFAM" id="SSF46689">
    <property type="entry name" value="Homeodomain-like"/>
    <property type="match status" value="1"/>
</dbReference>